<proteinExistence type="predicted"/>
<dbReference type="InterPro" id="IPR029058">
    <property type="entry name" value="AB_hydrolase_fold"/>
</dbReference>
<evidence type="ECO:0000313" key="2">
    <source>
        <dbReference type="EMBL" id="KAK9946572.1"/>
    </source>
</evidence>
<comment type="caution">
    <text evidence="2">The sequence shown here is derived from an EMBL/GenBank/DDBJ whole genome shotgun (WGS) entry which is preliminary data.</text>
</comment>
<accession>A0AAW1YCF0</accession>
<keyword evidence="3" id="KW-1185">Reference proteome</keyword>
<feature type="domain" description="Peptidase S9 prolyl oligopeptidase catalytic" evidence="1">
    <location>
        <begin position="480"/>
        <end position="534"/>
    </location>
</feature>
<dbReference type="InterPro" id="IPR001375">
    <property type="entry name" value="Peptidase_S9_cat"/>
</dbReference>
<dbReference type="SUPFAM" id="SSF53474">
    <property type="entry name" value="alpha/beta-Hydrolases"/>
    <property type="match status" value="1"/>
</dbReference>
<dbReference type="SUPFAM" id="SSF82171">
    <property type="entry name" value="DPP6 N-terminal domain-like"/>
    <property type="match status" value="1"/>
</dbReference>
<dbReference type="Pfam" id="PF00326">
    <property type="entry name" value="Peptidase_S9"/>
    <property type="match status" value="2"/>
</dbReference>
<dbReference type="Proteomes" id="UP001457282">
    <property type="component" value="Unassembled WGS sequence"/>
</dbReference>
<organism evidence="2 3">
    <name type="scientific">Rubus argutus</name>
    <name type="common">Southern blackberry</name>
    <dbReference type="NCBI Taxonomy" id="59490"/>
    <lineage>
        <taxon>Eukaryota</taxon>
        <taxon>Viridiplantae</taxon>
        <taxon>Streptophyta</taxon>
        <taxon>Embryophyta</taxon>
        <taxon>Tracheophyta</taxon>
        <taxon>Spermatophyta</taxon>
        <taxon>Magnoliopsida</taxon>
        <taxon>eudicotyledons</taxon>
        <taxon>Gunneridae</taxon>
        <taxon>Pentapetalae</taxon>
        <taxon>rosids</taxon>
        <taxon>fabids</taxon>
        <taxon>Rosales</taxon>
        <taxon>Rosaceae</taxon>
        <taxon>Rosoideae</taxon>
        <taxon>Rosoideae incertae sedis</taxon>
        <taxon>Rubus</taxon>
    </lineage>
</organism>
<dbReference type="GO" id="GO:0008236">
    <property type="term" value="F:serine-type peptidase activity"/>
    <property type="evidence" value="ECO:0007669"/>
    <property type="project" value="InterPro"/>
</dbReference>
<evidence type="ECO:0000259" key="1">
    <source>
        <dbReference type="Pfam" id="PF00326"/>
    </source>
</evidence>
<dbReference type="InterPro" id="IPR050585">
    <property type="entry name" value="Xaa-Pro_dipeptidyl-ppase/CocE"/>
</dbReference>
<gene>
    <name evidence="2" type="ORF">M0R45_012030</name>
</gene>
<dbReference type="AlphaFoldDB" id="A0AAW1YCF0"/>
<dbReference type="GO" id="GO:0006508">
    <property type="term" value="P:proteolysis"/>
    <property type="evidence" value="ECO:0007669"/>
    <property type="project" value="InterPro"/>
</dbReference>
<reference evidence="2 3" key="1">
    <citation type="journal article" date="2023" name="G3 (Bethesda)">
        <title>A chromosome-length genome assembly and annotation of blackberry (Rubus argutus, cv. 'Hillquist').</title>
        <authorList>
            <person name="Bruna T."/>
            <person name="Aryal R."/>
            <person name="Dudchenko O."/>
            <person name="Sargent D.J."/>
            <person name="Mead D."/>
            <person name="Buti M."/>
            <person name="Cavallini A."/>
            <person name="Hytonen T."/>
            <person name="Andres J."/>
            <person name="Pham M."/>
            <person name="Weisz D."/>
            <person name="Mascagni F."/>
            <person name="Usai G."/>
            <person name="Natali L."/>
            <person name="Bassil N."/>
            <person name="Fernandez G.E."/>
            <person name="Lomsadze A."/>
            <person name="Armour M."/>
            <person name="Olukolu B."/>
            <person name="Poorten T."/>
            <person name="Britton C."/>
            <person name="Davik J."/>
            <person name="Ashrafi H."/>
            <person name="Aiden E.L."/>
            <person name="Borodovsky M."/>
            <person name="Worthington M."/>
        </authorList>
    </citation>
    <scope>NUCLEOTIDE SEQUENCE [LARGE SCALE GENOMIC DNA]</scope>
    <source>
        <strain evidence="2">PI 553951</strain>
    </source>
</reference>
<sequence>MTSSSSSPQSKIAAPYGSWKSPITADVVSGASKLLAGTAVDALGRLIWLESRPSESGPSLSTLQLNGLTTEGFWYRRMVLVREPERLEDHEPVDITPKDFSVRTVAMGSESGGGFSVSGDTLIFSNFEDQRLYKQSLRCADSGPVPVTPDYGGPVVCYADGVFDKTSNRYVTVREDFRESSLNSTTTIVAVGLDGYIREPEILVAGNDFYAFPRMDPKGERIAWVEWCHPNMPWDKAQLWVGYISDYGEVYESVCIAGNDPTTRESPTEPKWSSKGELFFITDRQNGYWNLYKWAESYNEVISAYSLDAEFSRPLWNFRINSYEFIQSDKQKNLIACSYRKNGRSYLGILDDVESSLFLLNIPFTDINNITLGINCLYVEGASEVLPLSVAKVTLDDHKSTPVDFKIVWSSSPDCLKYESYFSLPKFIKFPTEVPGQTAFAYFYPPSNSDYQAILDEKPPLLLGSHGGPTFESRGILNLSIQYWTSRGWAFVDVNYGGSTGYGREYRERLLGKWGIVDVNDCCSCARYLVNSGMAGASLYGIADLRMLKVEETHKFESHYIDNLVGSEKDYFDRSPINFIDKFHGPLILFQGLEDTAVTPKQARTIFHALKEKGLPVSLVEYEGEGHGFRKAENIKFTLEQEMVFFARLVGHFKVADEISAIKIDNFD</sequence>
<feature type="domain" description="Peptidase S9 prolyl oligopeptidase catalytic" evidence="1">
    <location>
        <begin position="535"/>
        <end position="651"/>
    </location>
</feature>
<dbReference type="PANTHER" id="PTHR43056">
    <property type="entry name" value="PEPTIDASE S9 PROLYL OLIGOPEPTIDASE"/>
    <property type="match status" value="1"/>
</dbReference>
<name>A0AAW1YCF0_RUBAR</name>
<dbReference type="PANTHER" id="PTHR43056:SF5">
    <property type="entry name" value="PEPTIDASE S9 PROLYL OLIGOPEPTIDASE CATALYTIC DOMAIN-CONTAINING PROTEIN"/>
    <property type="match status" value="1"/>
</dbReference>
<dbReference type="EMBL" id="JBEDUW010000002">
    <property type="protein sequence ID" value="KAK9946572.1"/>
    <property type="molecule type" value="Genomic_DNA"/>
</dbReference>
<dbReference type="Gene3D" id="3.40.50.1820">
    <property type="entry name" value="alpha/beta hydrolase"/>
    <property type="match status" value="2"/>
</dbReference>
<evidence type="ECO:0000313" key="3">
    <source>
        <dbReference type="Proteomes" id="UP001457282"/>
    </source>
</evidence>
<protein>
    <recommendedName>
        <fullName evidence="1">Peptidase S9 prolyl oligopeptidase catalytic domain-containing protein</fullName>
    </recommendedName>
</protein>